<sequence length="423" mass="47432">MFSSKVTVAVILLLLSTGCGYVNEEAQSKTQDEQSGSVVDYKSEEAIEVEEDSVELLSENNEEQSNSEEAEMEQVDSAQEEEVESSQLTTVESTEEDAGQKEEQAEDSGQTEEQKVTVNEKEEQEPVGEQDEQEPEEEKEITYEAEPFENKYEMAASAGNIRTGPDVSFNRVTSVHRYTELDAFEKATVGGTDWYHVEVGNEKTGWVSSTIVTEYDPELAELRSNLIDIPVIAQMPELPRGCEVTSLAMLLLHAGISVDKMTLADQVRKDPTKYQRIDGQVHFGNPNDGFVGNMYTFDKPGLGVYHRPIADLAREYLGDQVVDLTGQGFESVYEQLDNGKPVWVINTSEFRFLNDSYWTTWQTPTGPVKITYKMHAVVVTGYDEDYIYFNDPLTVQKNRKVAKASFIAGWEQFGSQAISYGPQ</sequence>
<evidence type="ECO:0000313" key="5">
    <source>
        <dbReference type="Proteomes" id="UP001296943"/>
    </source>
</evidence>
<organism evidence="4 5">
    <name type="scientific">Aquibacillus albus</name>
    <dbReference type="NCBI Taxonomy" id="1168171"/>
    <lineage>
        <taxon>Bacteria</taxon>
        <taxon>Bacillati</taxon>
        <taxon>Bacillota</taxon>
        <taxon>Bacilli</taxon>
        <taxon>Bacillales</taxon>
        <taxon>Bacillaceae</taxon>
        <taxon>Aquibacillus</taxon>
    </lineage>
</organism>
<dbReference type="EMBL" id="JAFBDR010000020">
    <property type="protein sequence ID" value="MBM7572745.1"/>
    <property type="molecule type" value="Genomic_DNA"/>
</dbReference>
<dbReference type="Pfam" id="PF13529">
    <property type="entry name" value="Peptidase_C39_2"/>
    <property type="match status" value="1"/>
</dbReference>
<feature type="compositionally biased region" description="Basic and acidic residues" evidence="1">
    <location>
        <begin position="112"/>
        <end position="121"/>
    </location>
</feature>
<dbReference type="InterPro" id="IPR039563">
    <property type="entry name" value="Peptidase_C39_single_dom"/>
</dbReference>
<dbReference type="InterPro" id="IPR039564">
    <property type="entry name" value="Peptidase_C39-like"/>
</dbReference>
<dbReference type="InterPro" id="IPR003646">
    <property type="entry name" value="SH3-like_bac-type"/>
</dbReference>
<protein>
    <submittedName>
        <fullName evidence="4">Uncharacterized protein YvpB</fullName>
    </submittedName>
</protein>
<proteinExistence type="predicted"/>
<dbReference type="Gene3D" id="3.90.70.10">
    <property type="entry name" value="Cysteine proteinases"/>
    <property type="match status" value="1"/>
</dbReference>
<evidence type="ECO:0000256" key="2">
    <source>
        <dbReference type="SAM" id="SignalP"/>
    </source>
</evidence>
<dbReference type="CDD" id="cd02549">
    <property type="entry name" value="Peptidase_C39A"/>
    <property type="match status" value="1"/>
</dbReference>
<feature type="chain" id="PRO_5046228447" evidence="2">
    <location>
        <begin position="23"/>
        <end position="423"/>
    </location>
</feature>
<evidence type="ECO:0000259" key="3">
    <source>
        <dbReference type="PROSITE" id="PS51781"/>
    </source>
</evidence>
<feature type="domain" description="SH3b" evidence="3">
    <location>
        <begin position="148"/>
        <end position="216"/>
    </location>
</feature>
<accession>A0ABS2N4C6</accession>
<dbReference type="PROSITE" id="PS51257">
    <property type="entry name" value="PROKAR_LIPOPROTEIN"/>
    <property type="match status" value="1"/>
</dbReference>
<comment type="caution">
    <text evidence="4">The sequence shown here is derived from an EMBL/GenBank/DDBJ whole genome shotgun (WGS) entry which is preliminary data.</text>
</comment>
<evidence type="ECO:0000313" key="4">
    <source>
        <dbReference type="EMBL" id="MBM7572745.1"/>
    </source>
</evidence>
<keyword evidence="5" id="KW-1185">Reference proteome</keyword>
<evidence type="ECO:0000256" key="1">
    <source>
        <dbReference type="SAM" id="MobiDB-lite"/>
    </source>
</evidence>
<feature type="compositionally biased region" description="Acidic residues" evidence="1">
    <location>
        <begin position="46"/>
        <end position="84"/>
    </location>
</feature>
<dbReference type="Proteomes" id="UP001296943">
    <property type="component" value="Unassembled WGS sequence"/>
</dbReference>
<name>A0ABS2N4C6_9BACI</name>
<dbReference type="PROSITE" id="PS51781">
    <property type="entry name" value="SH3B"/>
    <property type="match status" value="1"/>
</dbReference>
<keyword evidence="2" id="KW-0732">Signal</keyword>
<feature type="signal peptide" evidence="2">
    <location>
        <begin position="1"/>
        <end position="22"/>
    </location>
</feature>
<gene>
    <name evidence="4" type="ORF">JOC48_003276</name>
</gene>
<dbReference type="Gene3D" id="2.30.30.40">
    <property type="entry name" value="SH3 Domains"/>
    <property type="match status" value="1"/>
</dbReference>
<dbReference type="RefSeq" id="WP_204501357.1">
    <property type="nucleotide sequence ID" value="NZ_JAFBDR010000020.1"/>
</dbReference>
<dbReference type="Pfam" id="PF08239">
    <property type="entry name" value="SH3_3"/>
    <property type="match status" value="1"/>
</dbReference>
<dbReference type="SMART" id="SM00287">
    <property type="entry name" value="SH3b"/>
    <property type="match status" value="1"/>
</dbReference>
<dbReference type="PANTHER" id="PTHR37806">
    <property type="entry name" value="LMO0724 PROTEIN"/>
    <property type="match status" value="1"/>
</dbReference>
<feature type="region of interest" description="Disordered" evidence="1">
    <location>
        <begin position="26"/>
        <end position="147"/>
    </location>
</feature>
<reference evidence="4 5" key="1">
    <citation type="submission" date="2021-01" db="EMBL/GenBank/DDBJ databases">
        <title>Genomic Encyclopedia of Type Strains, Phase IV (KMG-IV): sequencing the most valuable type-strain genomes for metagenomic binning, comparative biology and taxonomic classification.</title>
        <authorList>
            <person name="Goeker M."/>
        </authorList>
    </citation>
    <scope>NUCLEOTIDE SEQUENCE [LARGE SCALE GENOMIC DNA]</scope>
    <source>
        <strain evidence="4 5">DSM 23711</strain>
    </source>
</reference>
<feature type="compositionally biased region" description="Acidic residues" evidence="1">
    <location>
        <begin position="122"/>
        <end position="139"/>
    </location>
</feature>
<dbReference type="PANTHER" id="PTHR37806:SF1">
    <property type="entry name" value="PEPTIDASE C39-LIKE DOMAIN-CONTAINING PROTEIN"/>
    <property type="match status" value="1"/>
</dbReference>